<organism evidence="1 2">
    <name type="scientific">Clostridium combesii</name>
    <dbReference type="NCBI Taxonomy" id="39481"/>
    <lineage>
        <taxon>Bacteria</taxon>
        <taxon>Bacillati</taxon>
        <taxon>Bacillota</taxon>
        <taxon>Clostridia</taxon>
        <taxon>Eubacteriales</taxon>
        <taxon>Clostridiaceae</taxon>
        <taxon>Clostridium</taxon>
    </lineage>
</organism>
<gene>
    <name evidence="1" type="ORF">CS538_01085</name>
</gene>
<evidence type="ECO:0000313" key="1">
    <source>
        <dbReference type="EMBL" id="PIH05946.1"/>
    </source>
</evidence>
<protein>
    <submittedName>
        <fullName evidence="1">Uncharacterized protein</fullName>
    </submittedName>
</protein>
<name>A0A2G7HML3_9CLOT</name>
<dbReference type="Proteomes" id="UP000231322">
    <property type="component" value="Unassembled WGS sequence"/>
</dbReference>
<proteinExistence type="predicted"/>
<dbReference type="EMBL" id="PEIK01000001">
    <property type="protein sequence ID" value="PIH05946.1"/>
    <property type="molecule type" value="Genomic_DNA"/>
</dbReference>
<evidence type="ECO:0000313" key="2">
    <source>
        <dbReference type="Proteomes" id="UP000231322"/>
    </source>
</evidence>
<comment type="caution">
    <text evidence="1">The sequence shown here is derived from an EMBL/GenBank/DDBJ whole genome shotgun (WGS) entry which is preliminary data.</text>
</comment>
<sequence length="38" mass="4758">MVYEVYFFIFAPLKLNLFKEYFHMHEIAFKKITKDEII</sequence>
<dbReference type="AlphaFoldDB" id="A0A2G7HML3"/>
<accession>A0A2G7HML3</accession>
<keyword evidence="2" id="KW-1185">Reference proteome</keyword>
<reference evidence="1 2" key="1">
    <citation type="submission" date="2017-10" db="EMBL/GenBank/DDBJ databases">
        <title>Reclassification of Eubacterium combesii and discrepancies in the nomenclature of botulinum neurotoxin producing clostridia. Request for an Opinion.</title>
        <authorList>
            <person name="Dobritsa A.P."/>
            <person name="Kutumbaka K.K."/>
            <person name="Samadpour M."/>
        </authorList>
    </citation>
    <scope>NUCLEOTIDE SEQUENCE [LARGE SCALE GENOMIC DNA]</scope>
    <source>
        <strain evidence="1 2">DSM 20696</strain>
    </source>
</reference>